<dbReference type="OrthoDB" id="2889637at2"/>
<evidence type="ECO:0000313" key="3">
    <source>
        <dbReference type="Proteomes" id="UP000282892"/>
    </source>
</evidence>
<dbReference type="KEGG" id="nmk:CHR53_11290"/>
<evidence type="ECO:0000256" key="1">
    <source>
        <dbReference type="SAM" id="Phobius"/>
    </source>
</evidence>
<organism evidence="2 3">
    <name type="scientific">Neobacillus mesonae</name>
    <dbReference type="NCBI Taxonomy" id="1193713"/>
    <lineage>
        <taxon>Bacteria</taxon>
        <taxon>Bacillati</taxon>
        <taxon>Bacillota</taxon>
        <taxon>Bacilli</taxon>
        <taxon>Bacillales</taxon>
        <taxon>Bacillaceae</taxon>
        <taxon>Neobacillus</taxon>
    </lineage>
</organism>
<keyword evidence="1" id="KW-0472">Membrane</keyword>
<dbReference type="Proteomes" id="UP000282892">
    <property type="component" value="Chromosome"/>
</dbReference>
<dbReference type="InterPro" id="IPR058725">
    <property type="entry name" value="YczF"/>
</dbReference>
<feature type="transmembrane region" description="Helical" evidence="1">
    <location>
        <begin position="48"/>
        <end position="67"/>
    </location>
</feature>
<gene>
    <name evidence="2" type="ORF">CHR53_11290</name>
</gene>
<dbReference type="Pfam" id="PF26310">
    <property type="entry name" value="YczF"/>
    <property type="match status" value="1"/>
</dbReference>
<evidence type="ECO:0000313" key="2">
    <source>
        <dbReference type="EMBL" id="AZU61817.1"/>
    </source>
</evidence>
<dbReference type="STRING" id="1193713.GCA_001636315_04682"/>
<name>A0A3Q9QUF3_9BACI</name>
<dbReference type="RefSeq" id="WP_127486580.1">
    <property type="nucleotide sequence ID" value="NZ_CP022572.1"/>
</dbReference>
<accession>A0A3Q9QUF3</accession>
<feature type="transmembrane region" description="Helical" evidence="1">
    <location>
        <begin position="6"/>
        <end position="27"/>
    </location>
</feature>
<dbReference type="EMBL" id="CP022572">
    <property type="protein sequence ID" value="AZU61817.1"/>
    <property type="molecule type" value="Genomic_DNA"/>
</dbReference>
<keyword evidence="1" id="KW-0812">Transmembrane</keyword>
<keyword evidence="1" id="KW-1133">Transmembrane helix</keyword>
<sequence>MKTIFVMLLLSISMFTLIIFLDLALGFSPHGIIRKQLRSFRVTEQTELVILILFALYFVIKGISGFIKKKQQENAQ</sequence>
<keyword evidence="3" id="KW-1185">Reference proteome</keyword>
<proteinExistence type="predicted"/>
<protein>
    <submittedName>
        <fullName evidence="2">Uncharacterized protein</fullName>
    </submittedName>
</protein>
<reference evidence="2 3" key="1">
    <citation type="submission" date="2017-07" db="EMBL/GenBank/DDBJ databases">
        <title>The complete genome sequence of Bacillus mesonae strain H20-5, an efficient strain improving plant abiotic stress resistance.</title>
        <authorList>
            <person name="Kim S.Y."/>
            <person name="Song H."/>
            <person name="Sang M.K."/>
            <person name="Weon H.-Y."/>
            <person name="Song J."/>
        </authorList>
    </citation>
    <scope>NUCLEOTIDE SEQUENCE [LARGE SCALE GENOMIC DNA]</scope>
    <source>
        <strain evidence="2 3">H20-5</strain>
    </source>
</reference>
<dbReference type="AlphaFoldDB" id="A0A3Q9QUF3"/>